<dbReference type="STRING" id="8022.A0A060WLS7"/>
<dbReference type="AlphaFoldDB" id="A0A060WLS7"/>
<dbReference type="Proteomes" id="UP000193380">
    <property type="component" value="Chromosome 11"/>
</dbReference>
<gene>
    <name evidence="1" type="ORF">GSONMT00030594001</name>
</gene>
<sequence length="187" mass="21291">MLVTRVLSFPTGWRCLTVAVQTPYPTCTALSDDNHIVSQWQEVLPGEVISFEFEARGKLRHRYTHELKLPLVWVGGWEQVKLVSVAKVVVFYRYATPDRNNPSYTVSPQVKGQELWSYSIVKKTVSAVSECCFVLMVCDVYFFLSGQPYQQAQHHTPTCLCKCASQQFFPMCSLLEYTVEVGSLHTP</sequence>
<accession>A0A060WLS7</accession>
<reference evidence="1 2" key="1">
    <citation type="journal article" date="2014" name="Nat. Commun.">
        <title>The rainbow trout genome provides novel insights into evolution after whole-genome duplication in vertebrates.</title>
        <authorList>
            <person name="Berthelot C."/>
            <person name="Brunet F."/>
            <person name="Chalopin D."/>
            <person name="Juanchich A."/>
            <person name="Bernard M."/>
            <person name="Noel B."/>
            <person name="Bento P."/>
            <person name="Da Silva C."/>
            <person name="Labadie K."/>
            <person name="Alberti A."/>
            <person name="Aury J.M."/>
            <person name="Louis A."/>
            <person name="Dehais P."/>
            <person name="Bardou P."/>
            <person name="Montfort J."/>
            <person name="Klopp C."/>
            <person name="Cabau C."/>
            <person name="Gaspin C."/>
            <person name="Thorgaard G.H."/>
            <person name="Boussaha M."/>
            <person name="Quillet E."/>
            <person name="Guyomard R."/>
            <person name="Galiana D."/>
            <person name="Bobe J."/>
            <person name="Volff J.N."/>
            <person name="Genet C."/>
            <person name="Wincker P."/>
            <person name="Jaillon O."/>
            <person name="Roest Crollius H."/>
            <person name="Guiguen Y."/>
        </authorList>
    </citation>
    <scope>NUCLEOTIDE SEQUENCE [LARGE SCALE GENOMIC DNA]</scope>
</reference>
<name>A0A060WLS7_ONCMY</name>
<protein>
    <submittedName>
        <fullName evidence="1">Uncharacterized protein</fullName>
    </submittedName>
</protein>
<evidence type="ECO:0000313" key="2">
    <source>
        <dbReference type="Proteomes" id="UP000193380"/>
    </source>
</evidence>
<organism evidence="1 2">
    <name type="scientific">Oncorhynchus mykiss</name>
    <name type="common">Rainbow trout</name>
    <name type="synonym">Salmo gairdneri</name>
    <dbReference type="NCBI Taxonomy" id="8022"/>
    <lineage>
        <taxon>Eukaryota</taxon>
        <taxon>Metazoa</taxon>
        <taxon>Chordata</taxon>
        <taxon>Craniata</taxon>
        <taxon>Vertebrata</taxon>
        <taxon>Euteleostomi</taxon>
        <taxon>Actinopterygii</taxon>
        <taxon>Neopterygii</taxon>
        <taxon>Teleostei</taxon>
        <taxon>Protacanthopterygii</taxon>
        <taxon>Salmoniformes</taxon>
        <taxon>Salmonidae</taxon>
        <taxon>Salmoninae</taxon>
        <taxon>Oncorhynchus</taxon>
    </lineage>
</organism>
<proteinExistence type="predicted"/>
<evidence type="ECO:0000313" key="1">
    <source>
        <dbReference type="EMBL" id="CDQ68348.1"/>
    </source>
</evidence>
<dbReference type="PaxDb" id="8022-A0A060WLS7"/>
<dbReference type="EMBL" id="FR904624">
    <property type="protein sequence ID" value="CDQ68348.1"/>
    <property type="molecule type" value="Genomic_DNA"/>
</dbReference>